<evidence type="ECO:0000313" key="1">
    <source>
        <dbReference type="EMBL" id="POO02331.1"/>
    </source>
</evidence>
<protein>
    <submittedName>
        <fullName evidence="1">Uncharacterized protein</fullName>
    </submittedName>
</protein>
<evidence type="ECO:0000313" key="2">
    <source>
        <dbReference type="Proteomes" id="UP000237000"/>
    </source>
</evidence>
<dbReference type="EMBL" id="JXTC01000005">
    <property type="protein sequence ID" value="POO02331.1"/>
    <property type="molecule type" value="Genomic_DNA"/>
</dbReference>
<keyword evidence="2" id="KW-1185">Reference proteome</keyword>
<dbReference type="InParanoid" id="A0A2P5FX02"/>
<sequence length="79" mass="9525">MHLYPKGLCQSYEYLMLSLLTKQCWRVSGLQLPQQRVFSLRRILIFLYYQLVSPTILLEMEMHLQPPQALTHQYHHTNH</sequence>
<name>A0A2P5FX02_TREOI</name>
<dbReference type="AlphaFoldDB" id="A0A2P5FX02"/>
<accession>A0A2P5FX02</accession>
<comment type="caution">
    <text evidence="1">The sequence shown here is derived from an EMBL/GenBank/DDBJ whole genome shotgun (WGS) entry which is preliminary data.</text>
</comment>
<reference evidence="2" key="1">
    <citation type="submission" date="2016-06" db="EMBL/GenBank/DDBJ databases">
        <title>Parallel loss of symbiosis genes in relatives of nitrogen-fixing non-legume Parasponia.</title>
        <authorList>
            <person name="Van Velzen R."/>
            <person name="Holmer R."/>
            <person name="Bu F."/>
            <person name="Rutten L."/>
            <person name="Van Zeijl A."/>
            <person name="Liu W."/>
            <person name="Santuari L."/>
            <person name="Cao Q."/>
            <person name="Sharma T."/>
            <person name="Shen D."/>
            <person name="Roswanjaya Y."/>
            <person name="Wardhani T."/>
            <person name="Kalhor M.S."/>
            <person name="Jansen J."/>
            <person name="Van den Hoogen J."/>
            <person name="Gungor B."/>
            <person name="Hartog M."/>
            <person name="Hontelez J."/>
            <person name="Verver J."/>
            <person name="Yang W.-C."/>
            <person name="Schijlen E."/>
            <person name="Repin R."/>
            <person name="Schilthuizen M."/>
            <person name="Schranz E."/>
            <person name="Heidstra R."/>
            <person name="Miyata K."/>
            <person name="Fedorova E."/>
            <person name="Kohlen W."/>
            <person name="Bisseling T."/>
            <person name="Smit S."/>
            <person name="Geurts R."/>
        </authorList>
    </citation>
    <scope>NUCLEOTIDE SEQUENCE [LARGE SCALE GENOMIC DNA]</scope>
    <source>
        <strain evidence="2">cv. RG33-2</strain>
    </source>
</reference>
<proteinExistence type="predicted"/>
<dbReference type="Proteomes" id="UP000237000">
    <property type="component" value="Unassembled WGS sequence"/>
</dbReference>
<organism evidence="1 2">
    <name type="scientific">Trema orientale</name>
    <name type="common">Charcoal tree</name>
    <name type="synonym">Celtis orientalis</name>
    <dbReference type="NCBI Taxonomy" id="63057"/>
    <lineage>
        <taxon>Eukaryota</taxon>
        <taxon>Viridiplantae</taxon>
        <taxon>Streptophyta</taxon>
        <taxon>Embryophyta</taxon>
        <taxon>Tracheophyta</taxon>
        <taxon>Spermatophyta</taxon>
        <taxon>Magnoliopsida</taxon>
        <taxon>eudicotyledons</taxon>
        <taxon>Gunneridae</taxon>
        <taxon>Pentapetalae</taxon>
        <taxon>rosids</taxon>
        <taxon>fabids</taxon>
        <taxon>Rosales</taxon>
        <taxon>Cannabaceae</taxon>
        <taxon>Trema</taxon>
    </lineage>
</organism>
<gene>
    <name evidence="1" type="ORF">TorRG33x02_021150</name>
</gene>